<evidence type="ECO:0000256" key="7">
    <source>
        <dbReference type="SAM" id="Phobius"/>
    </source>
</evidence>
<evidence type="ECO:0000256" key="2">
    <source>
        <dbReference type="ARBA" id="ARBA00009773"/>
    </source>
</evidence>
<feature type="region of interest" description="Disordered" evidence="6">
    <location>
        <begin position="372"/>
        <end position="395"/>
    </location>
</feature>
<keyword evidence="9" id="KW-1185">Reference proteome</keyword>
<evidence type="ECO:0000256" key="6">
    <source>
        <dbReference type="SAM" id="MobiDB-lite"/>
    </source>
</evidence>
<feature type="transmembrane region" description="Helical" evidence="7">
    <location>
        <begin position="277"/>
        <end position="294"/>
    </location>
</feature>
<feature type="transmembrane region" description="Helical" evidence="7">
    <location>
        <begin position="12"/>
        <end position="32"/>
    </location>
</feature>
<evidence type="ECO:0000256" key="1">
    <source>
        <dbReference type="ARBA" id="ARBA00004141"/>
    </source>
</evidence>
<evidence type="ECO:0000256" key="5">
    <source>
        <dbReference type="ARBA" id="ARBA00023136"/>
    </source>
</evidence>
<comment type="caution">
    <text evidence="8">The sequence shown here is derived from an EMBL/GenBank/DDBJ whole genome shotgun (WGS) entry which is preliminary data.</text>
</comment>
<feature type="region of interest" description="Disordered" evidence="6">
    <location>
        <begin position="409"/>
        <end position="432"/>
    </location>
</feature>
<evidence type="ECO:0000313" key="9">
    <source>
        <dbReference type="Proteomes" id="UP001150924"/>
    </source>
</evidence>
<organism evidence="8 9">
    <name type="scientific">Nannocystis pusilla</name>
    <dbReference type="NCBI Taxonomy" id="889268"/>
    <lineage>
        <taxon>Bacteria</taxon>
        <taxon>Pseudomonadati</taxon>
        <taxon>Myxococcota</taxon>
        <taxon>Polyangia</taxon>
        <taxon>Nannocystales</taxon>
        <taxon>Nannocystaceae</taxon>
        <taxon>Nannocystis</taxon>
    </lineage>
</organism>
<feature type="transmembrane region" description="Helical" evidence="7">
    <location>
        <begin position="158"/>
        <end position="180"/>
    </location>
</feature>
<proteinExistence type="inferred from homology"/>
<dbReference type="PANTHER" id="PTHR21716">
    <property type="entry name" value="TRANSMEMBRANE PROTEIN"/>
    <property type="match status" value="1"/>
</dbReference>
<keyword evidence="4 7" id="KW-1133">Transmembrane helix</keyword>
<dbReference type="RefSeq" id="WP_267774602.1">
    <property type="nucleotide sequence ID" value="NZ_JAPNKE010000002.1"/>
</dbReference>
<feature type="transmembrane region" description="Helical" evidence="7">
    <location>
        <begin position="243"/>
        <end position="265"/>
    </location>
</feature>
<evidence type="ECO:0000256" key="3">
    <source>
        <dbReference type="ARBA" id="ARBA00022692"/>
    </source>
</evidence>
<dbReference type="AlphaFoldDB" id="A0A9X3F4C6"/>
<gene>
    <name evidence="8" type="ORF">OV079_38450</name>
</gene>
<dbReference type="GO" id="GO:0016020">
    <property type="term" value="C:membrane"/>
    <property type="evidence" value="ECO:0007669"/>
    <property type="project" value="UniProtKB-SubCell"/>
</dbReference>
<keyword evidence="3 7" id="KW-0812">Transmembrane</keyword>
<dbReference type="PANTHER" id="PTHR21716:SF4">
    <property type="entry name" value="TRANSMEMBRANE PROTEIN 245"/>
    <property type="match status" value="1"/>
</dbReference>
<dbReference type="Pfam" id="PF01594">
    <property type="entry name" value="AI-2E_transport"/>
    <property type="match status" value="1"/>
</dbReference>
<feature type="transmembrane region" description="Helical" evidence="7">
    <location>
        <begin position="211"/>
        <end position="237"/>
    </location>
</feature>
<name>A0A9X3F4C6_9BACT</name>
<dbReference type="InterPro" id="IPR002549">
    <property type="entry name" value="AI-2E-like"/>
</dbReference>
<protein>
    <submittedName>
        <fullName evidence="8">AI-2E family transporter</fullName>
    </submittedName>
</protein>
<dbReference type="EMBL" id="JAPNKE010000002">
    <property type="protein sequence ID" value="MCY1011343.1"/>
    <property type="molecule type" value="Genomic_DNA"/>
</dbReference>
<reference evidence="8" key="1">
    <citation type="submission" date="2022-11" db="EMBL/GenBank/DDBJ databases">
        <title>Minimal conservation of predation-associated metabolite biosynthetic gene clusters underscores biosynthetic potential of Myxococcota including descriptions for ten novel species: Archangium lansinium sp. nov., Myxococcus landrumus sp. nov., Nannocystis bai.</title>
        <authorList>
            <person name="Ahearne A."/>
            <person name="Stevens C."/>
            <person name="Phillips K."/>
        </authorList>
    </citation>
    <scope>NUCLEOTIDE SEQUENCE</scope>
    <source>
        <strain evidence="8">Na p29</strain>
    </source>
</reference>
<accession>A0A9X3F4C6</accession>
<keyword evidence="5 7" id="KW-0472">Membrane</keyword>
<comment type="subcellular location">
    <subcellularLocation>
        <location evidence="1">Membrane</location>
        <topology evidence="1">Multi-pass membrane protein</topology>
    </subcellularLocation>
</comment>
<evidence type="ECO:0000256" key="4">
    <source>
        <dbReference type="ARBA" id="ARBA00022989"/>
    </source>
</evidence>
<comment type="similarity">
    <text evidence="2">Belongs to the autoinducer-2 exporter (AI-2E) (TC 2.A.86) family.</text>
</comment>
<feature type="transmembrane region" description="Helical" evidence="7">
    <location>
        <begin position="314"/>
        <end position="344"/>
    </location>
</feature>
<dbReference type="Proteomes" id="UP001150924">
    <property type="component" value="Unassembled WGS sequence"/>
</dbReference>
<feature type="transmembrane region" description="Helical" evidence="7">
    <location>
        <begin position="65"/>
        <end position="90"/>
    </location>
</feature>
<evidence type="ECO:0000313" key="8">
    <source>
        <dbReference type="EMBL" id="MCY1011343.1"/>
    </source>
</evidence>
<sequence length="468" mass="51847">MDERAEDKREKVRWLILLSGVALAFYLCWLMLQPFVRVLLWGLVLTSAFGPVHRRICQRIKNPDIAALVSCFAVVLTIGVPTALIGLALVRELAPAFETLQAMISSLLDPNSPVIGKLTQWLSEHGIDIEAAKQQAIEQAQAAMGEVTTNSIGYVRGILGGIAGVIIEAFFVFFTMFYLFRDGAKLWAALANALPLRGKTMNQMIVRVREVISASVYGVFVIAIIQGTLGGIAFWFIGLPSAVVWGLVMTFMSLIPLAGSFVVWVPAAIYLAITGSWGAAIGLSLWGTIVIGLVDNFMRPKLVGEKAKLHELFIFFAVLGGLQLWGIVGLFLGPVILAIALALFDAFLHPDTSLKGDGRRFRRRTCRCRRCSRPSSHRPTRASDSDAGLGSFSSLKDCDRPRRTWTRTLDTKAQVRRDRSRTQTDDSMNERRLGPQRITDFWRDLRARIRAPRRDLHVARLSPSLSPS</sequence>
<feature type="transmembrane region" description="Helical" evidence="7">
    <location>
        <begin position="38"/>
        <end position="53"/>
    </location>
</feature>